<evidence type="ECO:0000256" key="1">
    <source>
        <dbReference type="ARBA" id="ARBA00022737"/>
    </source>
</evidence>
<dbReference type="Gene3D" id="1.25.40.10">
    <property type="entry name" value="Tetratricopeptide repeat domain"/>
    <property type="match status" value="1"/>
</dbReference>
<dbReference type="PANTHER" id="PTHR46825">
    <property type="entry name" value="D-ALANYL-D-ALANINE-CARBOXYPEPTIDASE/ENDOPEPTIDASE AMPH"/>
    <property type="match status" value="1"/>
</dbReference>
<sequence>MSQPINPTRPTNRHRLPLFVWGFMLVFLLAGTCFQRAEAQTPADSVDLFLAAKMRQLRIPGLQLAVIQHGQVVKLGQYGLANIQDSIPVSRKSRFTINSITKAFVGVAVMQLVEAGKLDVAAPISRYLTGLPAAWQPVTVRQLLTHTSGLPEIMGDDDMVTEANENAAWANVQQKPMEFAPGEKFSYNQTNYLLVGKIIDQLSGQPFATFIQKRQLNVVGMPRTALGDSHDVLPNTTRGYSYSKVVNGEWQRSREPRNLFEVYAPSMRTASGMTSTAEEMAHWLIALQQGKLLKPASLPVLWAPGLLTNGRPQGFNRLQNGYALGWPTVLRPEHRAVAPTGGGRSALFIYPEDDLAIVVLTNLMGANPDMFIDEIAGYYLPDMRPATGFGLPPTIRALHTQLRKRGFNQAETLVKQARKKSPTYQLPETEVNAWGYSLLKLAQPQNALEIFKLNVSLYPQSANAYDSLGEMYAEMGNRELARKNYQRSLALNPKNTGAAEYLKKSL</sequence>
<dbReference type="InterPro" id="IPR001466">
    <property type="entry name" value="Beta-lactam-related"/>
</dbReference>
<dbReference type="GO" id="GO:0016787">
    <property type="term" value="F:hydrolase activity"/>
    <property type="evidence" value="ECO:0007669"/>
    <property type="project" value="UniProtKB-KW"/>
</dbReference>
<dbReference type="GO" id="GO:0016829">
    <property type="term" value="F:lyase activity"/>
    <property type="evidence" value="ECO:0007669"/>
    <property type="project" value="UniProtKB-KW"/>
</dbReference>
<evidence type="ECO:0000256" key="3">
    <source>
        <dbReference type="PROSITE-ProRule" id="PRU00339"/>
    </source>
</evidence>
<gene>
    <name evidence="5" type="ORF">AAFH49_18810</name>
</gene>
<dbReference type="PROSITE" id="PS50293">
    <property type="entry name" value="TPR_REGION"/>
    <property type="match status" value="1"/>
</dbReference>
<dbReference type="SUPFAM" id="SSF56601">
    <property type="entry name" value="beta-lactamase/transpeptidase-like"/>
    <property type="match status" value="1"/>
</dbReference>
<keyword evidence="5" id="KW-0456">Lyase</keyword>
<keyword evidence="5" id="KW-0378">Hydrolase</keyword>
<evidence type="ECO:0000313" key="6">
    <source>
        <dbReference type="Proteomes" id="UP001479606"/>
    </source>
</evidence>
<keyword evidence="6" id="KW-1185">Reference proteome</keyword>
<dbReference type="Gene3D" id="3.40.710.10">
    <property type="entry name" value="DD-peptidase/beta-lactamase superfamily"/>
    <property type="match status" value="1"/>
</dbReference>
<dbReference type="Proteomes" id="UP001479606">
    <property type="component" value="Unassembled WGS sequence"/>
</dbReference>
<keyword evidence="1" id="KW-0677">Repeat</keyword>
<evidence type="ECO:0000259" key="4">
    <source>
        <dbReference type="Pfam" id="PF00144"/>
    </source>
</evidence>
<dbReference type="PANTHER" id="PTHR46825:SF9">
    <property type="entry name" value="BETA-LACTAMASE-RELATED DOMAIN-CONTAINING PROTEIN"/>
    <property type="match status" value="1"/>
</dbReference>
<accession>A0ABU9LZS7</accession>
<dbReference type="InterPro" id="IPR019734">
    <property type="entry name" value="TPR_rpt"/>
</dbReference>
<protein>
    <submittedName>
        <fullName evidence="5">Serine hydrolase</fullName>
    </submittedName>
</protein>
<dbReference type="SMART" id="SM00028">
    <property type="entry name" value="TPR"/>
    <property type="match status" value="1"/>
</dbReference>
<evidence type="ECO:0000313" key="5">
    <source>
        <dbReference type="EMBL" id="MEL5996272.1"/>
    </source>
</evidence>
<dbReference type="InterPro" id="IPR013105">
    <property type="entry name" value="TPR_2"/>
</dbReference>
<proteinExistence type="predicted"/>
<dbReference type="InterPro" id="IPR011990">
    <property type="entry name" value="TPR-like_helical_dom_sf"/>
</dbReference>
<dbReference type="PROSITE" id="PS50005">
    <property type="entry name" value="TPR"/>
    <property type="match status" value="1"/>
</dbReference>
<dbReference type="SUPFAM" id="SSF48452">
    <property type="entry name" value="TPR-like"/>
    <property type="match status" value="1"/>
</dbReference>
<comment type="caution">
    <text evidence="5">The sequence shown here is derived from an EMBL/GenBank/DDBJ whole genome shotgun (WGS) entry which is preliminary data.</text>
</comment>
<feature type="repeat" description="TPR" evidence="3">
    <location>
        <begin position="462"/>
        <end position="495"/>
    </location>
</feature>
<keyword evidence="2 3" id="KW-0802">TPR repeat</keyword>
<dbReference type="InterPro" id="IPR012338">
    <property type="entry name" value="Beta-lactam/transpept-like"/>
</dbReference>
<dbReference type="Pfam" id="PF07719">
    <property type="entry name" value="TPR_2"/>
    <property type="match status" value="1"/>
</dbReference>
<reference evidence="5 6" key="1">
    <citation type="journal article" date="2018" name="Arch. Microbiol.">
        <title>Hymenobacter segetis sp. nov., isolated from soil.</title>
        <authorList>
            <person name="Ten L.N."/>
            <person name="Lim S.J."/>
            <person name="Kim B.O."/>
            <person name="Kang I.K."/>
            <person name="Jung H.Y."/>
        </authorList>
    </citation>
    <scope>NUCLEOTIDE SEQUENCE [LARGE SCALE GENOMIC DNA]</scope>
    <source>
        <strain evidence="5 6">S7-3-11</strain>
    </source>
</reference>
<evidence type="ECO:0000256" key="2">
    <source>
        <dbReference type="ARBA" id="ARBA00022803"/>
    </source>
</evidence>
<dbReference type="InterPro" id="IPR050491">
    <property type="entry name" value="AmpC-like"/>
</dbReference>
<dbReference type="Pfam" id="PF00144">
    <property type="entry name" value="Beta-lactamase"/>
    <property type="match status" value="1"/>
</dbReference>
<name>A0ABU9LZS7_9BACT</name>
<dbReference type="EMBL" id="JBCEVZ010000065">
    <property type="protein sequence ID" value="MEL5996272.1"/>
    <property type="molecule type" value="Genomic_DNA"/>
</dbReference>
<organism evidence="5 6">
    <name type="scientific">Hymenobacter segetis</name>
    <dbReference type="NCBI Taxonomy" id="2025509"/>
    <lineage>
        <taxon>Bacteria</taxon>
        <taxon>Pseudomonadati</taxon>
        <taxon>Bacteroidota</taxon>
        <taxon>Cytophagia</taxon>
        <taxon>Cytophagales</taxon>
        <taxon>Hymenobacteraceae</taxon>
        <taxon>Hymenobacter</taxon>
    </lineage>
</organism>
<feature type="domain" description="Beta-lactamase-related" evidence="4">
    <location>
        <begin position="49"/>
        <end position="373"/>
    </location>
</feature>